<dbReference type="RefSeq" id="WP_309937492.1">
    <property type="nucleotide sequence ID" value="NZ_AP025305.1"/>
</dbReference>
<dbReference type="InterPro" id="IPR037066">
    <property type="entry name" value="Plug_dom_sf"/>
</dbReference>
<dbReference type="Pfam" id="PF00593">
    <property type="entry name" value="TonB_dep_Rec_b-barrel"/>
    <property type="match status" value="1"/>
</dbReference>
<dbReference type="Gene3D" id="2.40.170.20">
    <property type="entry name" value="TonB-dependent receptor, beta-barrel domain"/>
    <property type="match status" value="1"/>
</dbReference>
<dbReference type="EMBL" id="JAVDQD010000001">
    <property type="protein sequence ID" value="MDR6238021.1"/>
    <property type="molecule type" value="Genomic_DNA"/>
</dbReference>
<feature type="signal peptide" evidence="12">
    <location>
        <begin position="1"/>
        <end position="20"/>
    </location>
</feature>
<keyword evidence="4 10" id="KW-0812">Transmembrane</keyword>
<dbReference type="CDD" id="cd01347">
    <property type="entry name" value="ligand_gated_channel"/>
    <property type="match status" value="1"/>
</dbReference>
<evidence type="ECO:0000259" key="13">
    <source>
        <dbReference type="Pfam" id="PF00593"/>
    </source>
</evidence>
<comment type="caution">
    <text evidence="15">The sequence shown here is derived from an EMBL/GenBank/DDBJ whole genome shotgun (WGS) entry which is preliminary data.</text>
</comment>
<evidence type="ECO:0000256" key="7">
    <source>
        <dbReference type="ARBA" id="ARBA00023136"/>
    </source>
</evidence>
<sequence length="749" mass="83582">MNFRAITSLAMMLFIATSLAGQTITILDKGTSKPVEGVIVAGQSEGKGSFCLLTDLRGKLDVEIEPPYLLTLRHMSYEDIELNISDTEDVVVKMARKDMRLDPVVVTAQTSPQSVRNSVYKVKTVSAATIEKMGAVDLESVLSNQLNIRFEQDGATGTSNISMMGISGQNVKVLIDGLPLTGRSGVNNEIDLNQINLSTVERVEVIEGPMAVNFGADALAGVINIITKKDARDKVNVGISLQEESVGDEYGKDQGLRRQDVNLGYRITDNLFASIAVGHNDFNGWKDGNESNRSHLWLPKEQWMTNGLLRYRSHRWDVFYKFDYLDEQIDNLGEPNPINNMAFDQLFVTNRWNHQLQANININRYWSYNASFAFQDYERTTISYNYNTETGEKTTSENGNDDNDIAFQMYTAKGTFNKRGSIVNYQFGYDINIEQGTGARIDAGNTQSIEDYALFASAEIMALDERLKIRPGLRYAYNSKYNAPVTPQINAKYNLTESLHLRANYGRGFRAPTLKELYFDFVDSNHNIIGNPDLLPETSDNVGLGLSFAKGLSNDLVVNASVNGFYNKVNDKIEYIVDPENPQVTTLGNIGSYKTLGANIDQSVSYKSLHGTVGFGYIGVSYQDLDDQIIYYPEINASVSYTYSPWDLNMSLFYKFNGGKPFVTQAEASEEYVIDRFENYHTMDFTMSKSLVGSLKLNAGIKNIFDIKDINTLSNTSSGGAHGGGASRMVGYGRSYFVSLKYNFAWNKK</sequence>
<keyword evidence="16" id="KW-1185">Reference proteome</keyword>
<evidence type="ECO:0000256" key="11">
    <source>
        <dbReference type="RuleBase" id="RU003357"/>
    </source>
</evidence>
<evidence type="ECO:0000259" key="14">
    <source>
        <dbReference type="Pfam" id="PF07715"/>
    </source>
</evidence>
<dbReference type="InterPro" id="IPR039426">
    <property type="entry name" value="TonB-dep_rcpt-like"/>
</dbReference>
<keyword evidence="3 10" id="KW-1134">Transmembrane beta strand</keyword>
<gene>
    <name evidence="15" type="ORF">HNQ88_000997</name>
</gene>
<evidence type="ECO:0000256" key="5">
    <source>
        <dbReference type="ARBA" id="ARBA00022729"/>
    </source>
</evidence>
<keyword evidence="7 10" id="KW-0472">Membrane</keyword>
<dbReference type="InterPro" id="IPR012910">
    <property type="entry name" value="Plug_dom"/>
</dbReference>
<evidence type="ECO:0000256" key="1">
    <source>
        <dbReference type="ARBA" id="ARBA00004571"/>
    </source>
</evidence>
<feature type="domain" description="TonB-dependent receptor-like beta-barrel" evidence="13">
    <location>
        <begin position="316"/>
        <end position="704"/>
    </location>
</feature>
<dbReference type="InterPro" id="IPR000531">
    <property type="entry name" value="Beta-barrel_TonB"/>
</dbReference>
<feature type="domain" description="TonB-dependent receptor plug" evidence="14">
    <location>
        <begin position="115"/>
        <end position="222"/>
    </location>
</feature>
<dbReference type="PANTHER" id="PTHR30069">
    <property type="entry name" value="TONB-DEPENDENT OUTER MEMBRANE RECEPTOR"/>
    <property type="match status" value="1"/>
</dbReference>
<evidence type="ECO:0000256" key="2">
    <source>
        <dbReference type="ARBA" id="ARBA00022448"/>
    </source>
</evidence>
<feature type="chain" id="PRO_5042179032" evidence="12">
    <location>
        <begin position="21"/>
        <end position="749"/>
    </location>
</feature>
<dbReference type="PROSITE" id="PS52016">
    <property type="entry name" value="TONB_DEPENDENT_REC_3"/>
    <property type="match status" value="1"/>
</dbReference>
<evidence type="ECO:0000256" key="9">
    <source>
        <dbReference type="ARBA" id="ARBA00023237"/>
    </source>
</evidence>
<proteinExistence type="inferred from homology"/>
<dbReference type="GO" id="GO:0015344">
    <property type="term" value="F:siderophore uptake transmembrane transporter activity"/>
    <property type="evidence" value="ECO:0007669"/>
    <property type="project" value="TreeGrafter"/>
</dbReference>
<dbReference type="PANTHER" id="PTHR30069:SF29">
    <property type="entry name" value="HEMOGLOBIN AND HEMOGLOBIN-HAPTOGLOBIN-BINDING PROTEIN 1-RELATED"/>
    <property type="match status" value="1"/>
</dbReference>
<dbReference type="SUPFAM" id="SSF56935">
    <property type="entry name" value="Porins"/>
    <property type="match status" value="1"/>
</dbReference>
<protein>
    <submittedName>
        <fullName evidence="15">Outer membrane receptor for ferrienterochelin and colicins</fullName>
    </submittedName>
</protein>
<keyword evidence="2 10" id="KW-0813">Transport</keyword>
<evidence type="ECO:0000256" key="4">
    <source>
        <dbReference type="ARBA" id="ARBA00022692"/>
    </source>
</evidence>
<dbReference type="Pfam" id="PF07715">
    <property type="entry name" value="Plug"/>
    <property type="match status" value="1"/>
</dbReference>
<dbReference type="InterPro" id="IPR036942">
    <property type="entry name" value="Beta-barrel_TonB_sf"/>
</dbReference>
<evidence type="ECO:0000256" key="8">
    <source>
        <dbReference type="ARBA" id="ARBA00023170"/>
    </source>
</evidence>
<dbReference type="AlphaFoldDB" id="A0AAE3XLK8"/>
<comment type="similarity">
    <text evidence="10 11">Belongs to the TonB-dependent receptor family.</text>
</comment>
<evidence type="ECO:0000313" key="15">
    <source>
        <dbReference type="EMBL" id="MDR6238021.1"/>
    </source>
</evidence>
<evidence type="ECO:0000256" key="10">
    <source>
        <dbReference type="PROSITE-ProRule" id="PRU01360"/>
    </source>
</evidence>
<reference evidence="15" key="1">
    <citation type="submission" date="2023-07" db="EMBL/GenBank/DDBJ databases">
        <title>Genomic Encyclopedia of Type Strains, Phase IV (KMG-IV): sequencing the most valuable type-strain genomes for metagenomic binning, comparative biology and taxonomic classification.</title>
        <authorList>
            <person name="Goeker M."/>
        </authorList>
    </citation>
    <scope>NUCLEOTIDE SEQUENCE</scope>
    <source>
        <strain evidence="15">DSM 26174</strain>
    </source>
</reference>
<keyword evidence="5 12" id="KW-0732">Signal</keyword>
<dbReference type="Proteomes" id="UP001185092">
    <property type="component" value="Unassembled WGS sequence"/>
</dbReference>
<keyword evidence="8 15" id="KW-0675">Receptor</keyword>
<dbReference type="GO" id="GO:0044718">
    <property type="term" value="P:siderophore transmembrane transport"/>
    <property type="evidence" value="ECO:0007669"/>
    <property type="project" value="TreeGrafter"/>
</dbReference>
<comment type="subcellular location">
    <subcellularLocation>
        <location evidence="1 10">Cell outer membrane</location>
        <topology evidence="1 10">Multi-pass membrane protein</topology>
    </subcellularLocation>
</comment>
<dbReference type="Gene3D" id="2.170.130.10">
    <property type="entry name" value="TonB-dependent receptor, plug domain"/>
    <property type="match status" value="1"/>
</dbReference>
<evidence type="ECO:0000256" key="12">
    <source>
        <dbReference type="SAM" id="SignalP"/>
    </source>
</evidence>
<accession>A0AAE3XLK8</accession>
<keyword evidence="9 10" id="KW-0998">Cell outer membrane</keyword>
<organism evidence="15 16">
    <name type="scientific">Aureibacter tunicatorum</name>
    <dbReference type="NCBI Taxonomy" id="866807"/>
    <lineage>
        <taxon>Bacteria</taxon>
        <taxon>Pseudomonadati</taxon>
        <taxon>Bacteroidota</taxon>
        <taxon>Cytophagia</taxon>
        <taxon>Cytophagales</taxon>
        <taxon>Persicobacteraceae</taxon>
        <taxon>Aureibacter</taxon>
    </lineage>
</organism>
<evidence type="ECO:0000256" key="3">
    <source>
        <dbReference type="ARBA" id="ARBA00022452"/>
    </source>
</evidence>
<evidence type="ECO:0000313" key="16">
    <source>
        <dbReference type="Proteomes" id="UP001185092"/>
    </source>
</evidence>
<evidence type="ECO:0000256" key="6">
    <source>
        <dbReference type="ARBA" id="ARBA00023077"/>
    </source>
</evidence>
<dbReference type="GO" id="GO:0009279">
    <property type="term" value="C:cell outer membrane"/>
    <property type="evidence" value="ECO:0007669"/>
    <property type="project" value="UniProtKB-SubCell"/>
</dbReference>
<keyword evidence="6 11" id="KW-0798">TonB box</keyword>
<name>A0AAE3XLK8_9BACT</name>